<feature type="compositionally biased region" description="Basic and acidic residues" evidence="1">
    <location>
        <begin position="67"/>
        <end position="76"/>
    </location>
</feature>
<dbReference type="Proteomes" id="UP001235939">
    <property type="component" value="Chromosome 09"/>
</dbReference>
<accession>A0ABY6KST0</accession>
<evidence type="ECO:0000313" key="2">
    <source>
        <dbReference type="EMBL" id="UYV71901.1"/>
    </source>
</evidence>
<keyword evidence="3" id="KW-1185">Reference proteome</keyword>
<evidence type="ECO:0000256" key="1">
    <source>
        <dbReference type="SAM" id="MobiDB-lite"/>
    </source>
</evidence>
<sequence>MIRTSLKFVPRILTEEQKEVRMDVCKIMVEMTRTDPEWMQKSLPGMRHGCNSMTRKPNVNSANGLKEGNRNPKRQDLQNPKYRAVLEINERTLYIGSLYCYCIISIMPRRKQQSSFDQVSEFDRGRIVVYHREIGSRAGRNQITIMQICDRWMQEDTTDRRVRSHPPQCATSLIFYLWNVTTIKLTLKARTLEDGLLLFLRTFKEKRDKYIQRLNGIYQKRLDEVMSVSVNKNYRHDITLSDGSMLSDIQCLLWATGRVPRDNLNLNATVSEAPCL</sequence>
<feature type="region of interest" description="Disordered" evidence="1">
    <location>
        <begin position="49"/>
        <end position="78"/>
    </location>
</feature>
<protein>
    <submittedName>
        <fullName evidence="2">Uncharacterized protein</fullName>
    </submittedName>
</protein>
<gene>
    <name evidence="2" type="ORF">LAZ67_9000997</name>
</gene>
<feature type="compositionally biased region" description="Polar residues" evidence="1">
    <location>
        <begin position="51"/>
        <end position="63"/>
    </location>
</feature>
<name>A0ABY6KST0_9ARAC</name>
<organism evidence="2 3">
    <name type="scientific">Cordylochernes scorpioides</name>
    <dbReference type="NCBI Taxonomy" id="51811"/>
    <lineage>
        <taxon>Eukaryota</taxon>
        <taxon>Metazoa</taxon>
        <taxon>Ecdysozoa</taxon>
        <taxon>Arthropoda</taxon>
        <taxon>Chelicerata</taxon>
        <taxon>Arachnida</taxon>
        <taxon>Pseudoscorpiones</taxon>
        <taxon>Cheliferoidea</taxon>
        <taxon>Chernetidae</taxon>
        <taxon>Cordylochernes</taxon>
    </lineage>
</organism>
<evidence type="ECO:0000313" key="3">
    <source>
        <dbReference type="Proteomes" id="UP001235939"/>
    </source>
</evidence>
<dbReference type="EMBL" id="CP092871">
    <property type="protein sequence ID" value="UYV71901.1"/>
    <property type="molecule type" value="Genomic_DNA"/>
</dbReference>
<reference evidence="2 3" key="1">
    <citation type="submission" date="2022-01" db="EMBL/GenBank/DDBJ databases">
        <title>A chromosomal length assembly of Cordylochernes scorpioides.</title>
        <authorList>
            <person name="Zeh D."/>
            <person name="Zeh J."/>
        </authorList>
    </citation>
    <scope>NUCLEOTIDE SEQUENCE [LARGE SCALE GENOMIC DNA]</scope>
    <source>
        <strain evidence="2">IN4F17</strain>
        <tissue evidence="2">Whole Body</tissue>
    </source>
</reference>
<proteinExistence type="predicted"/>